<evidence type="ECO:0000256" key="1">
    <source>
        <dbReference type="ARBA" id="ARBA00006768"/>
    </source>
</evidence>
<dbReference type="Proteomes" id="UP001595617">
    <property type="component" value="Unassembled WGS sequence"/>
</dbReference>
<dbReference type="GO" id="GO:0016787">
    <property type="term" value="F:hydrolase activity"/>
    <property type="evidence" value="ECO:0007669"/>
    <property type="project" value="UniProtKB-KW"/>
</dbReference>
<dbReference type="PANTHER" id="PTHR11051">
    <property type="entry name" value="GLYCOSYL HYDROLASE-RELATED"/>
    <property type="match status" value="1"/>
</dbReference>
<keyword evidence="2" id="KW-0328">Glycosyltransferase</keyword>
<comment type="caution">
    <text evidence="7">The sequence shown here is derived from an EMBL/GenBank/DDBJ whole genome shotgun (WGS) entry which is preliminary data.</text>
</comment>
<dbReference type="Gene3D" id="2.70.98.40">
    <property type="entry name" value="Glycoside hydrolase, family 65, N-terminal domain"/>
    <property type="match status" value="1"/>
</dbReference>
<proteinExistence type="inferred from homology"/>
<dbReference type="RefSeq" id="WP_380694807.1">
    <property type="nucleotide sequence ID" value="NZ_JBHRYR010000002.1"/>
</dbReference>
<dbReference type="InterPro" id="IPR005195">
    <property type="entry name" value="Glyco_hydro_65_M"/>
</dbReference>
<dbReference type="InterPro" id="IPR012341">
    <property type="entry name" value="6hp_glycosidase-like_sf"/>
</dbReference>
<feature type="domain" description="Glycoside hydrolase family 65 N-terminal" evidence="6">
    <location>
        <begin position="20"/>
        <end position="277"/>
    </location>
</feature>
<keyword evidence="3" id="KW-0808">Transferase</keyword>
<dbReference type="Gene3D" id="1.50.10.10">
    <property type="match status" value="1"/>
</dbReference>
<evidence type="ECO:0000313" key="7">
    <source>
        <dbReference type="EMBL" id="MFC3852559.1"/>
    </source>
</evidence>
<evidence type="ECO:0000256" key="2">
    <source>
        <dbReference type="ARBA" id="ARBA00022676"/>
    </source>
</evidence>
<organism evidence="7 8">
    <name type="scientific">Saccharospirillum mangrovi</name>
    <dbReference type="NCBI Taxonomy" id="2161747"/>
    <lineage>
        <taxon>Bacteria</taxon>
        <taxon>Pseudomonadati</taxon>
        <taxon>Pseudomonadota</taxon>
        <taxon>Gammaproteobacteria</taxon>
        <taxon>Oceanospirillales</taxon>
        <taxon>Saccharospirillaceae</taxon>
        <taxon>Saccharospirillum</taxon>
    </lineage>
</organism>
<evidence type="ECO:0000259" key="5">
    <source>
        <dbReference type="Pfam" id="PF03633"/>
    </source>
</evidence>
<accession>A0ABV7ZX68</accession>
<dbReference type="Pfam" id="PF03636">
    <property type="entry name" value="Glyco_hydro_65N"/>
    <property type="match status" value="1"/>
</dbReference>
<dbReference type="EMBL" id="JBHRYR010000002">
    <property type="protein sequence ID" value="MFC3852559.1"/>
    <property type="molecule type" value="Genomic_DNA"/>
</dbReference>
<feature type="domain" description="Glycoside hydrolase family 65 central catalytic" evidence="4">
    <location>
        <begin position="335"/>
        <end position="699"/>
    </location>
</feature>
<evidence type="ECO:0000259" key="4">
    <source>
        <dbReference type="Pfam" id="PF03632"/>
    </source>
</evidence>
<comment type="similarity">
    <text evidence="1">Belongs to the glycosyl hydrolase 65 family.</text>
</comment>
<evidence type="ECO:0000259" key="6">
    <source>
        <dbReference type="Pfam" id="PF03636"/>
    </source>
</evidence>
<protein>
    <submittedName>
        <fullName evidence="7">Glycoside hydrolase family 65 protein</fullName>
    </submittedName>
</protein>
<keyword evidence="7" id="KW-0378">Hydrolase</keyword>
<dbReference type="SUPFAM" id="SSF48208">
    <property type="entry name" value="Six-hairpin glycosidases"/>
    <property type="match status" value="1"/>
</dbReference>
<feature type="domain" description="Glycoside hydrolase family 65 C-terminal" evidence="5">
    <location>
        <begin position="708"/>
        <end position="758"/>
    </location>
</feature>
<keyword evidence="8" id="KW-1185">Reference proteome</keyword>
<dbReference type="PIRSF" id="PIRSF036289">
    <property type="entry name" value="Glycosyl_hydrolase_malt_phosph"/>
    <property type="match status" value="1"/>
</dbReference>
<dbReference type="InterPro" id="IPR008928">
    <property type="entry name" value="6-hairpin_glycosidase_sf"/>
</dbReference>
<dbReference type="Gene3D" id="2.60.420.10">
    <property type="entry name" value="Maltose phosphorylase, domain 3"/>
    <property type="match status" value="1"/>
</dbReference>
<dbReference type="InterPro" id="IPR011013">
    <property type="entry name" value="Gal_mutarotase_sf_dom"/>
</dbReference>
<gene>
    <name evidence="7" type="ORF">ACFOOG_06910</name>
</gene>
<dbReference type="Pfam" id="PF03633">
    <property type="entry name" value="Glyco_hydro_65C"/>
    <property type="match status" value="1"/>
</dbReference>
<reference evidence="8" key="1">
    <citation type="journal article" date="2019" name="Int. J. Syst. Evol. Microbiol.">
        <title>The Global Catalogue of Microorganisms (GCM) 10K type strain sequencing project: providing services to taxonomists for standard genome sequencing and annotation.</title>
        <authorList>
            <consortium name="The Broad Institute Genomics Platform"/>
            <consortium name="The Broad Institute Genome Sequencing Center for Infectious Disease"/>
            <person name="Wu L."/>
            <person name="Ma J."/>
        </authorList>
    </citation>
    <scope>NUCLEOTIDE SEQUENCE [LARGE SCALE GENOMIC DNA]</scope>
    <source>
        <strain evidence="8">IBRC 10765</strain>
    </source>
</reference>
<name>A0ABV7ZX68_9GAMM</name>
<dbReference type="InterPro" id="IPR005196">
    <property type="entry name" value="Glyco_hydro_65_N"/>
</dbReference>
<dbReference type="InterPro" id="IPR037018">
    <property type="entry name" value="GH65_N"/>
</dbReference>
<evidence type="ECO:0000313" key="8">
    <source>
        <dbReference type="Proteomes" id="UP001595617"/>
    </source>
</evidence>
<sequence>MARHASLDSNRLGNHPWQITETGIQPKDYALNASLFAQANGFIGVRGGLEEGLAGHDHEVGCYLNGIYSSEPIAYGESAYGFARNNERIASAPNPAQLQVLIDDVPVDFTVGELLESERSLSWQAGLLTRRMRWRSAAGKTLDISTERLVSLTERRLVALRYTVTAVDFSGTLSLVSVLNSLPPKLQKTDDPRVGAGMSEADIEPIASASSVAEAHLVYRLRSTGFYIASAVHHDLVAVGDVDEHAIVTEHQVGARYNIAVQQGDSVSLDKRVVYAAGREHALAVPASAVLPELERCAVIPFDALKEAQRAELDAFWATSDVRIGGNAPLQQGMRFNLFHLYQSLGRDGFNNIAAKGLTGHGYDGHYFWDTEIYILPFFLFTQPQLAKNLLQYRYNLLDAARRRARDLAIDKGCLFPWRTIGGEECSAYYPAGTAQYHINADVAYAVKQYHQATQDDDFMRDAGVEVVLESARMWMSIGFFNPRRGGQFCINEVTGPDEYTACVNNNFFTNAMARTHLRYAYECALWMQDRFPSEWASLQSRIGLVKTEPAEWEAAAENMYLPVDDATGLHMQDDSFFNKKKWDLASTPADKHPLLLHYHPLVIYRHQVCKQADTVLAMLLLSDQFTLEQKKNNFDYYEAITTHDSTLSACIHSIIAAEVGYQDKALHYFSNVTRMDLDNNHGNTQHGVHTACMGGAWMCVVQGFAGMRVNHGRLHFAPTLPEGMDDYQFHVNYQGSLVKVSVTPEEARYEWVSGPALILSQRTRNITLDSQNPIVSLGLQD</sequence>
<evidence type="ECO:0000256" key="3">
    <source>
        <dbReference type="ARBA" id="ARBA00022679"/>
    </source>
</evidence>
<dbReference type="Pfam" id="PF03632">
    <property type="entry name" value="Glyco_hydro_65m"/>
    <property type="match status" value="1"/>
</dbReference>
<dbReference type="InterPro" id="IPR005194">
    <property type="entry name" value="Glyco_hydro_65_C"/>
</dbReference>
<dbReference type="SUPFAM" id="SSF74650">
    <property type="entry name" value="Galactose mutarotase-like"/>
    <property type="match status" value="1"/>
</dbReference>
<dbReference type="PANTHER" id="PTHR11051:SF8">
    <property type="entry name" value="PROTEIN-GLUCOSYLGALACTOSYLHYDROXYLYSINE GLUCOSIDASE"/>
    <property type="match status" value="1"/>
</dbReference>
<dbReference type="InterPro" id="IPR017045">
    <property type="entry name" value="Malt_Pase/Glycosyl_Hdrlase"/>
</dbReference>